<dbReference type="SUPFAM" id="SSF46785">
    <property type="entry name" value="Winged helix' DNA-binding domain"/>
    <property type="match status" value="1"/>
</dbReference>
<feature type="compositionally biased region" description="Basic residues" evidence="1">
    <location>
        <begin position="85"/>
        <end position="95"/>
    </location>
</feature>
<comment type="caution">
    <text evidence="3">The sequence shown here is derived from an EMBL/GenBank/DDBJ whole genome shotgun (WGS) entry which is preliminary data.</text>
</comment>
<evidence type="ECO:0000313" key="3">
    <source>
        <dbReference type="EMBL" id="MBX7488446.1"/>
    </source>
</evidence>
<feature type="domain" description="Transcription regulator PadR N-terminal" evidence="2">
    <location>
        <begin position="109"/>
        <end position="178"/>
    </location>
</feature>
<dbReference type="PANTHER" id="PTHR43252">
    <property type="entry name" value="TRANSCRIPTIONAL REGULATOR YQJI"/>
    <property type="match status" value="1"/>
</dbReference>
<evidence type="ECO:0000313" key="4">
    <source>
        <dbReference type="Proteomes" id="UP000776651"/>
    </source>
</evidence>
<feature type="region of interest" description="Disordered" evidence="1">
    <location>
        <begin position="1"/>
        <end position="30"/>
    </location>
</feature>
<accession>A0ABS7JEJ1</accession>
<name>A0ABS7JEJ1_9SPHN</name>
<dbReference type="InterPro" id="IPR036388">
    <property type="entry name" value="WH-like_DNA-bd_sf"/>
</dbReference>
<dbReference type="PANTHER" id="PTHR43252:SF7">
    <property type="entry name" value="TRANSCRIPTIONAL REGULATOR YQJI"/>
    <property type="match status" value="1"/>
</dbReference>
<feature type="compositionally biased region" description="Basic and acidic residues" evidence="1">
    <location>
        <begin position="1"/>
        <end position="25"/>
    </location>
</feature>
<sequence>MTNDKRRDEPDEGHIPEYPEGRDFDVDVEIDIDADDDRDGRFRKSFSTNSFFGPDGIFGPKGPFGPDGPFGPSGPFGAGGPFSTGHRRDKKQRTRGRRMFAPGELRLLLLHLIAQEPRHGYELIKAVEDMTGGSYSPSPGTVYPTLSLLEDEGLIREVEGDEPRKAYRATEKGRGELTDRKDETDGLIERIEGQRERRAKSGKAFATPEMFRAIGNLATVLKNRARSGKLDEETMREIVDLVDDLAKKIERL</sequence>
<dbReference type="InterPro" id="IPR036390">
    <property type="entry name" value="WH_DNA-bd_sf"/>
</dbReference>
<protein>
    <submittedName>
        <fullName evidence="3">PadR family transcriptional regulator</fullName>
    </submittedName>
</protein>
<dbReference type="EMBL" id="JAIGNQ010000002">
    <property type="protein sequence ID" value="MBX7488446.1"/>
    <property type="molecule type" value="Genomic_DNA"/>
</dbReference>
<keyword evidence="4" id="KW-1185">Reference proteome</keyword>
<gene>
    <name evidence="3" type="ORF">K3177_07955</name>
</gene>
<evidence type="ECO:0000259" key="2">
    <source>
        <dbReference type="Pfam" id="PF03551"/>
    </source>
</evidence>
<dbReference type="RefSeq" id="WP_221597813.1">
    <property type="nucleotide sequence ID" value="NZ_JAIGNQ010000002.1"/>
</dbReference>
<dbReference type="Gene3D" id="1.10.10.10">
    <property type="entry name" value="Winged helix-like DNA-binding domain superfamily/Winged helix DNA-binding domain"/>
    <property type="match status" value="1"/>
</dbReference>
<dbReference type="Proteomes" id="UP000776651">
    <property type="component" value="Unassembled WGS sequence"/>
</dbReference>
<evidence type="ECO:0000256" key="1">
    <source>
        <dbReference type="SAM" id="MobiDB-lite"/>
    </source>
</evidence>
<organism evidence="3 4">
    <name type="scientific">Qipengyuania pacifica</name>
    <dbReference type="NCBI Taxonomy" id="2860199"/>
    <lineage>
        <taxon>Bacteria</taxon>
        <taxon>Pseudomonadati</taxon>
        <taxon>Pseudomonadota</taxon>
        <taxon>Alphaproteobacteria</taxon>
        <taxon>Sphingomonadales</taxon>
        <taxon>Erythrobacteraceae</taxon>
        <taxon>Qipengyuania</taxon>
    </lineage>
</organism>
<dbReference type="Pfam" id="PF03551">
    <property type="entry name" value="PadR"/>
    <property type="match status" value="1"/>
</dbReference>
<reference evidence="3 4" key="1">
    <citation type="submission" date="2021-08" db="EMBL/GenBank/DDBJ databases">
        <title>Comparative Genomics Analysis of the Genus Qipengyuania Reveals Extensive Genetic Diversity and Metabolic Versatility, Including the Description of Fifteen Novel Species.</title>
        <authorList>
            <person name="Liu Y."/>
        </authorList>
    </citation>
    <scope>NUCLEOTIDE SEQUENCE [LARGE SCALE GENOMIC DNA]</scope>
    <source>
        <strain evidence="3 4">GH25</strain>
    </source>
</reference>
<feature type="region of interest" description="Disordered" evidence="1">
    <location>
        <begin position="53"/>
        <end position="95"/>
    </location>
</feature>
<dbReference type="InterPro" id="IPR005149">
    <property type="entry name" value="Tscrpt_reg_PadR_N"/>
</dbReference>
<proteinExistence type="predicted"/>